<dbReference type="PATRIC" id="fig|1237149.3.peg.5405"/>
<evidence type="ECO:0000313" key="2">
    <source>
        <dbReference type="EMBL" id="ELR68550.1"/>
    </source>
</evidence>
<name>L8JI99_9BACT</name>
<feature type="domain" description="YdhG-like" evidence="1">
    <location>
        <begin position="25"/>
        <end position="129"/>
    </location>
</feature>
<dbReference type="Proteomes" id="UP000011135">
    <property type="component" value="Unassembled WGS sequence"/>
</dbReference>
<accession>L8JI99</accession>
<keyword evidence="3" id="KW-1185">Reference proteome</keyword>
<dbReference type="STRING" id="1237149.C900_00291"/>
<proteinExistence type="predicted"/>
<protein>
    <recommendedName>
        <fullName evidence="1">YdhG-like domain-containing protein</fullName>
    </recommendedName>
</protein>
<dbReference type="RefSeq" id="WP_009583201.1">
    <property type="nucleotide sequence ID" value="NZ_AMZN01000110.1"/>
</dbReference>
<dbReference type="EMBL" id="AMZN01000110">
    <property type="protein sequence ID" value="ELR68550.1"/>
    <property type="molecule type" value="Genomic_DNA"/>
</dbReference>
<comment type="caution">
    <text evidence="2">The sequence shown here is derived from an EMBL/GenBank/DDBJ whole genome shotgun (WGS) entry which is preliminary data.</text>
</comment>
<reference evidence="2 3" key="1">
    <citation type="submission" date="2012-12" db="EMBL/GenBank/DDBJ databases">
        <title>Genome assembly of Fulvivirga imtechensis AK7.</title>
        <authorList>
            <person name="Nupur N."/>
            <person name="Khatri I."/>
            <person name="Kumar R."/>
            <person name="Subramanian S."/>
            <person name="Pinnaka A."/>
        </authorList>
    </citation>
    <scope>NUCLEOTIDE SEQUENCE [LARGE SCALE GENOMIC DNA]</scope>
    <source>
        <strain evidence="2 3">AK7</strain>
    </source>
</reference>
<evidence type="ECO:0000259" key="1">
    <source>
        <dbReference type="Pfam" id="PF08818"/>
    </source>
</evidence>
<dbReference type="InterPro" id="IPR014922">
    <property type="entry name" value="YdhG-like"/>
</dbReference>
<gene>
    <name evidence="2" type="ORF">C900_00291</name>
</gene>
<dbReference type="eggNOG" id="ENOG5032S5R">
    <property type="taxonomic scope" value="Bacteria"/>
</dbReference>
<evidence type="ECO:0000313" key="3">
    <source>
        <dbReference type="Proteomes" id="UP000011135"/>
    </source>
</evidence>
<dbReference type="AlphaFoldDB" id="L8JI99"/>
<dbReference type="SUPFAM" id="SSF159888">
    <property type="entry name" value="YdhG-like"/>
    <property type="match status" value="1"/>
</dbReference>
<organism evidence="2 3">
    <name type="scientific">Fulvivirga imtechensis AK7</name>
    <dbReference type="NCBI Taxonomy" id="1237149"/>
    <lineage>
        <taxon>Bacteria</taxon>
        <taxon>Pseudomonadati</taxon>
        <taxon>Bacteroidota</taxon>
        <taxon>Cytophagia</taxon>
        <taxon>Cytophagales</taxon>
        <taxon>Fulvivirgaceae</taxon>
        <taxon>Fulvivirga</taxon>
    </lineage>
</organism>
<dbReference type="OrthoDB" id="5951444at2"/>
<sequence>MAELKTKVTDDSVVSFLAGLKDDKKREDAHRVLAIMKEITKSEPKMWGPTIVGFGSYHYKYASGREGDWFVTGFSPRKQALTLYIMAGFSQYDVLMQKLGKYKTGKSCLYVKKLDDIDENILRQLIEQSTKYIKEKYR</sequence>
<dbReference type="Pfam" id="PF08818">
    <property type="entry name" value="DUF1801"/>
    <property type="match status" value="1"/>
</dbReference>